<keyword evidence="4 8" id="KW-0689">Ribosomal protein</keyword>
<dbReference type="EMBL" id="AP018005">
    <property type="protein sequence ID" value="BBB14957.1"/>
    <property type="molecule type" value="Genomic_DNA"/>
</dbReference>
<reference evidence="10 11" key="1">
    <citation type="submission" date="2017-03" db="EMBL/GenBank/DDBJ databases">
        <title>The genome sequence of Candidatus Rickettsiella viridis.</title>
        <authorList>
            <person name="Nikoh N."/>
            <person name="Tsuchida T."/>
            <person name="Yamaguchi K."/>
            <person name="Maeda T."/>
            <person name="Shigenobu S."/>
            <person name="Fukatsu T."/>
        </authorList>
    </citation>
    <scope>NUCLEOTIDE SEQUENCE [LARGE SCALE GENOMIC DNA]</scope>
    <source>
        <strain evidence="10 11">Ap-RA04</strain>
    </source>
</reference>
<dbReference type="PANTHER" id="PTHR21011:SF1">
    <property type="entry name" value="SMALL RIBOSOMAL SUBUNIT PROTEIN BS6M"/>
    <property type="match status" value="1"/>
</dbReference>
<dbReference type="GO" id="GO:0006412">
    <property type="term" value="P:translation"/>
    <property type="evidence" value="ECO:0007669"/>
    <property type="project" value="UniProtKB-UniRule"/>
</dbReference>
<dbReference type="RefSeq" id="WP_126322462.1">
    <property type="nucleotide sequence ID" value="NZ_AP018005.1"/>
</dbReference>
<evidence type="ECO:0000256" key="6">
    <source>
        <dbReference type="ARBA" id="ARBA00035104"/>
    </source>
</evidence>
<dbReference type="InterPro" id="IPR000529">
    <property type="entry name" value="Ribosomal_bS6"/>
</dbReference>
<dbReference type="InterPro" id="IPR014717">
    <property type="entry name" value="Transl_elong_EF1B/ribsomal_bS6"/>
</dbReference>
<comment type="function">
    <text evidence="6 8">Binds together with bS18 to 16S ribosomal RNA.</text>
</comment>
<keyword evidence="3 8" id="KW-0694">RNA-binding</keyword>
<evidence type="ECO:0000313" key="11">
    <source>
        <dbReference type="Proteomes" id="UP000282483"/>
    </source>
</evidence>
<dbReference type="CDD" id="cd00473">
    <property type="entry name" value="bS6"/>
    <property type="match status" value="1"/>
</dbReference>
<dbReference type="InterPro" id="IPR035980">
    <property type="entry name" value="Ribosomal_bS6_sf"/>
</dbReference>
<dbReference type="OrthoDB" id="9812702at2"/>
<proteinExistence type="inferred from homology"/>
<evidence type="ECO:0000256" key="8">
    <source>
        <dbReference type="HAMAP-Rule" id="MF_00360"/>
    </source>
</evidence>
<dbReference type="InterPro" id="IPR020814">
    <property type="entry name" value="Ribosomal_S6_plastid/chlpt"/>
</dbReference>
<evidence type="ECO:0000313" key="10">
    <source>
        <dbReference type="EMBL" id="BBB14957.1"/>
    </source>
</evidence>
<evidence type="ECO:0000256" key="7">
    <source>
        <dbReference type="ARBA" id="ARBA00035294"/>
    </source>
</evidence>
<sequence>MRHYEIVLLIHPDQSDQVSAMVQRYTTIVKNSGGQVHRLEDWGRRQLAYPINKLLKAHYILMNIECGQEAMTELTENFRFNDAVLRQLIIQQDRAIKEASPLAKAKEAPGQENRREYARNSVEVSALADEHRD</sequence>
<evidence type="ECO:0000256" key="4">
    <source>
        <dbReference type="ARBA" id="ARBA00022980"/>
    </source>
</evidence>
<comment type="similarity">
    <text evidence="1 8">Belongs to the bacterial ribosomal protein bS6 family.</text>
</comment>
<dbReference type="GO" id="GO:0070181">
    <property type="term" value="F:small ribosomal subunit rRNA binding"/>
    <property type="evidence" value="ECO:0007669"/>
    <property type="project" value="TreeGrafter"/>
</dbReference>
<evidence type="ECO:0000256" key="2">
    <source>
        <dbReference type="ARBA" id="ARBA00022730"/>
    </source>
</evidence>
<evidence type="ECO:0000256" key="1">
    <source>
        <dbReference type="ARBA" id="ARBA00009512"/>
    </source>
</evidence>
<gene>
    <name evidence="8 10" type="primary">rpsF</name>
    <name evidence="10" type="ORF">RVIR1_04450</name>
</gene>
<dbReference type="PANTHER" id="PTHR21011">
    <property type="entry name" value="MITOCHONDRIAL 28S RIBOSOMAL PROTEIN S6"/>
    <property type="match status" value="1"/>
</dbReference>
<dbReference type="NCBIfam" id="TIGR00166">
    <property type="entry name" value="S6"/>
    <property type="match status" value="1"/>
</dbReference>
<dbReference type="GO" id="GO:0022627">
    <property type="term" value="C:cytosolic small ribosomal subunit"/>
    <property type="evidence" value="ECO:0007669"/>
    <property type="project" value="TreeGrafter"/>
</dbReference>
<name>A0A2Z5V6Z9_9COXI</name>
<dbReference type="HAMAP" id="MF_00360">
    <property type="entry name" value="Ribosomal_bS6"/>
    <property type="match status" value="1"/>
</dbReference>
<dbReference type="InterPro" id="IPR020815">
    <property type="entry name" value="Ribosomal_bS6_CS"/>
</dbReference>
<evidence type="ECO:0000256" key="3">
    <source>
        <dbReference type="ARBA" id="ARBA00022884"/>
    </source>
</evidence>
<feature type="region of interest" description="Disordered" evidence="9">
    <location>
        <begin position="100"/>
        <end position="133"/>
    </location>
</feature>
<dbReference type="Gene3D" id="3.30.70.60">
    <property type="match status" value="1"/>
</dbReference>
<keyword evidence="2 8" id="KW-0699">rRNA-binding</keyword>
<protein>
    <recommendedName>
        <fullName evidence="7 8">Small ribosomal subunit protein bS6</fullName>
    </recommendedName>
</protein>
<dbReference type="AlphaFoldDB" id="A0A2Z5V6Z9"/>
<keyword evidence="11" id="KW-1185">Reference proteome</keyword>
<evidence type="ECO:0000256" key="5">
    <source>
        <dbReference type="ARBA" id="ARBA00023274"/>
    </source>
</evidence>
<dbReference type="SUPFAM" id="SSF54995">
    <property type="entry name" value="Ribosomal protein S6"/>
    <property type="match status" value="1"/>
</dbReference>
<dbReference type="Pfam" id="PF01250">
    <property type="entry name" value="Ribosomal_S6"/>
    <property type="match status" value="1"/>
</dbReference>
<evidence type="ECO:0000256" key="9">
    <source>
        <dbReference type="SAM" id="MobiDB-lite"/>
    </source>
</evidence>
<feature type="compositionally biased region" description="Basic and acidic residues" evidence="9">
    <location>
        <begin position="104"/>
        <end position="118"/>
    </location>
</feature>
<keyword evidence="5 8" id="KW-0687">Ribonucleoprotein</keyword>
<organism evidence="10 11">
    <name type="scientific">Candidatus Rickettsiella viridis</name>
    <dbReference type="NCBI Taxonomy" id="676208"/>
    <lineage>
        <taxon>Bacteria</taxon>
        <taxon>Pseudomonadati</taxon>
        <taxon>Pseudomonadota</taxon>
        <taxon>Gammaproteobacteria</taxon>
        <taxon>Legionellales</taxon>
        <taxon>Coxiellaceae</taxon>
        <taxon>Rickettsiella</taxon>
    </lineage>
</organism>
<dbReference type="KEGG" id="rvi:RVIR1_04450"/>
<dbReference type="Proteomes" id="UP000282483">
    <property type="component" value="Chromosome"/>
</dbReference>
<dbReference type="GO" id="GO:0003735">
    <property type="term" value="F:structural constituent of ribosome"/>
    <property type="evidence" value="ECO:0007669"/>
    <property type="project" value="InterPro"/>
</dbReference>
<accession>A0A2Z5V6Z9</accession>
<dbReference type="PROSITE" id="PS01048">
    <property type="entry name" value="RIBOSOMAL_S6"/>
    <property type="match status" value="1"/>
</dbReference>